<evidence type="ECO:0000256" key="1">
    <source>
        <dbReference type="SAM" id="SignalP"/>
    </source>
</evidence>
<name>A0A0B3RG81_9RHOB</name>
<accession>A0A0B3RG81</accession>
<keyword evidence="1" id="KW-0732">Signal</keyword>
<evidence type="ECO:0008006" key="4">
    <source>
        <dbReference type="Google" id="ProtNLM"/>
    </source>
</evidence>
<reference evidence="2 3" key="1">
    <citation type="submission" date="2014-10" db="EMBL/GenBank/DDBJ databases">
        <title>Genome sequence of Ponticoccus sp. strain UMTAT08 isolated from clonal culture of toxic dinoflagellate Alexandrium tamiyavanichii.</title>
        <authorList>
            <person name="Gan H.Y."/>
            <person name="Muhd D.-D."/>
            <person name="Mohd Noor M.E."/>
            <person name="Yeong Y.S."/>
            <person name="Usup G."/>
        </authorList>
    </citation>
    <scope>NUCLEOTIDE SEQUENCE [LARGE SCALE GENOMIC DNA]</scope>
    <source>
        <strain evidence="2 3">UMTAT08</strain>
    </source>
</reference>
<dbReference type="AlphaFoldDB" id="A0A0B3RG81"/>
<dbReference type="RefSeq" id="WP_139022725.1">
    <property type="nucleotide sequence ID" value="NZ_JSUQ01000029.1"/>
</dbReference>
<dbReference type="EMBL" id="JSUQ01000029">
    <property type="protein sequence ID" value="KHQ50255.1"/>
    <property type="molecule type" value="Genomic_DNA"/>
</dbReference>
<dbReference type="PROSITE" id="PS51257">
    <property type="entry name" value="PROKAR_LIPOPROTEIN"/>
    <property type="match status" value="1"/>
</dbReference>
<feature type="chain" id="PRO_5002098633" description="Lipoprotein" evidence="1">
    <location>
        <begin position="19"/>
        <end position="247"/>
    </location>
</feature>
<gene>
    <name evidence="2" type="ORF">OA50_05251</name>
</gene>
<protein>
    <recommendedName>
        <fullName evidence="4">Lipoprotein</fullName>
    </recommendedName>
</protein>
<sequence length="247" mass="26644">MRVAASLVMAFLGTSACAEGLSYTVGQSAAPVVGGGFLRFGSEWVNGRMADRGHYLFRTQADGAASLGKRTIAGMIETCGADPDLNVAVCTILSGGTRYVIADDGTGDPDLLLALLMEPEWTSVLATVEVLLETGTSARATLLDLEVRAQDEYTRMVEVLAGSWRDVARPGSGLIFDDTRLAETLQDVPIRSGPFDILSECRDLPGPHLSVAFDDGEHLCWVILDQSPDRLRLRSARDGTEFTYEKR</sequence>
<dbReference type="Proteomes" id="UP000030960">
    <property type="component" value="Unassembled WGS sequence"/>
</dbReference>
<evidence type="ECO:0000313" key="3">
    <source>
        <dbReference type="Proteomes" id="UP000030960"/>
    </source>
</evidence>
<comment type="caution">
    <text evidence="2">The sequence shown here is derived from an EMBL/GenBank/DDBJ whole genome shotgun (WGS) entry which is preliminary data.</text>
</comment>
<keyword evidence="3" id="KW-1185">Reference proteome</keyword>
<evidence type="ECO:0000313" key="2">
    <source>
        <dbReference type="EMBL" id="KHQ50255.1"/>
    </source>
</evidence>
<organism evidence="2 3">
    <name type="scientific">Mameliella alba</name>
    <dbReference type="NCBI Taxonomy" id="561184"/>
    <lineage>
        <taxon>Bacteria</taxon>
        <taxon>Pseudomonadati</taxon>
        <taxon>Pseudomonadota</taxon>
        <taxon>Alphaproteobacteria</taxon>
        <taxon>Rhodobacterales</taxon>
        <taxon>Roseobacteraceae</taxon>
        <taxon>Mameliella</taxon>
    </lineage>
</organism>
<proteinExistence type="predicted"/>
<feature type="signal peptide" evidence="1">
    <location>
        <begin position="1"/>
        <end position="18"/>
    </location>
</feature>
<dbReference type="STRING" id="561184.SAMN05216376_1169"/>